<sequence length="447" mass="50003">MSTSKENRKPTLIIYGATSYTARQLLPYLDLHRDSTQFEFILSGRNKEKLQAANAKLNKPREIAVCQLNDEEAVKDLVAKGDVVVNLAGPFRWHNAEALIRECCKTGKHYVDLCGESSWLASEIIPKYNRLAIQSGSYIVPSCGFDSVPSDLSLYISHKTLQKQYPELSISDSKSFFKLKGGSMSGGTIQSMYSLAELPKDKRRSGEYDCVPEDGNFIKSKSTIPKLSYELEIPNEPKRYGSFFFMYPYNRTIIRRSQYLSSILPSINNNNSNNNGEEVQEQPKYGKKMNYEESWEMGKGKFRSCLFSLTVFLAFGLFFSSNIIRKLFSYILPKAGEGVSDEQLFKASYVVDNLSTSTPLSNGKQVQVLTTFKGQGDPGYLNTCYLLAESALSLALNKDELPLISRKGGLLTPSIAMGNVLVERLNKSGKFEITSKILETSSGKKTE</sequence>
<keyword evidence="2" id="KW-0472">Membrane</keyword>
<name>A0AAX4K3H0_9TREE</name>
<accession>A0AAX4K3H0</accession>
<dbReference type="Gene3D" id="3.40.50.720">
    <property type="entry name" value="NAD(P)-binding Rossmann-like Domain"/>
    <property type="match status" value="1"/>
</dbReference>
<evidence type="ECO:0000259" key="3">
    <source>
        <dbReference type="Pfam" id="PF03435"/>
    </source>
</evidence>
<evidence type="ECO:0000256" key="2">
    <source>
        <dbReference type="SAM" id="Phobius"/>
    </source>
</evidence>
<dbReference type="InterPro" id="IPR005097">
    <property type="entry name" value="Sacchrp_dh_NADP-bd"/>
</dbReference>
<comment type="similarity">
    <text evidence="1">Belongs to the saccharopine dehydrogenase family.</text>
</comment>
<proteinExistence type="inferred from homology"/>
<evidence type="ECO:0000313" key="5">
    <source>
        <dbReference type="Proteomes" id="UP001355207"/>
    </source>
</evidence>
<dbReference type="GO" id="GO:0005739">
    <property type="term" value="C:mitochondrion"/>
    <property type="evidence" value="ECO:0007669"/>
    <property type="project" value="TreeGrafter"/>
</dbReference>
<dbReference type="EMBL" id="CP144106">
    <property type="protein sequence ID" value="WWC91919.1"/>
    <property type="molecule type" value="Genomic_DNA"/>
</dbReference>
<evidence type="ECO:0000313" key="4">
    <source>
        <dbReference type="EMBL" id="WWC91919.1"/>
    </source>
</evidence>
<dbReference type="RefSeq" id="XP_066078681.1">
    <property type="nucleotide sequence ID" value="XM_066222584.1"/>
</dbReference>
<dbReference type="SUPFAM" id="SSF51735">
    <property type="entry name" value="NAD(P)-binding Rossmann-fold domains"/>
    <property type="match status" value="1"/>
</dbReference>
<organism evidence="4 5">
    <name type="scientific">Kwoniella dendrophila CBS 6074</name>
    <dbReference type="NCBI Taxonomy" id="1295534"/>
    <lineage>
        <taxon>Eukaryota</taxon>
        <taxon>Fungi</taxon>
        <taxon>Dikarya</taxon>
        <taxon>Basidiomycota</taxon>
        <taxon>Agaricomycotina</taxon>
        <taxon>Tremellomycetes</taxon>
        <taxon>Tremellales</taxon>
        <taxon>Cryptococcaceae</taxon>
        <taxon>Kwoniella</taxon>
    </lineage>
</organism>
<dbReference type="PANTHER" id="PTHR12286">
    <property type="entry name" value="SACCHAROPINE DEHYDROGENASE-LIKE OXIDOREDUCTASE"/>
    <property type="match status" value="1"/>
</dbReference>
<dbReference type="GO" id="GO:0005811">
    <property type="term" value="C:lipid droplet"/>
    <property type="evidence" value="ECO:0007669"/>
    <property type="project" value="TreeGrafter"/>
</dbReference>
<dbReference type="GO" id="GO:0005886">
    <property type="term" value="C:plasma membrane"/>
    <property type="evidence" value="ECO:0007669"/>
    <property type="project" value="TreeGrafter"/>
</dbReference>
<dbReference type="GO" id="GO:0009247">
    <property type="term" value="P:glycolipid biosynthetic process"/>
    <property type="evidence" value="ECO:0007669"/>
    <property type="project" value="TreeGrafter"/>
</dbReference>
<dbReference type="Proteomes" id="UP001355207">
    <property type="component" value="Chromosome 9"/>
</dbReference>
<dbReference type="GeneID" id="91097540"/>
<feature type="domain" description="Saccharopine dehydrogenase NADP binding" evidence="3">
    <location>
        <begin position="13"/>
        <end position="118"/>
    </location>
</feature>
<protein>
    <recommendedName>
        <fullName evidence="3">Saccharopine dehydrogenase NADP binding domain-containing protein</fullName>
    </recommendedName>
</protein>
<feature type="transmembrane region" description="Helical" evidence="2">
    <location>
        <begin position="306"/>
        <end position="324"/>
    </location>
</feature>
<keyword evidence="2" id="KW-0812">Transmembrane</keyword>
<dbReference type="InterPro" id="IPR036291">
    <property type="entry name" value="NAD(P)-bd_dom_sf"/>
</dbReference>
<gene>
    <name evidence="4" type="ORF">L201_006871</name>
</gene>
<reference evidence="4 5" key="1">
    <citation type="submission" date="2024-01" db="EMBL/GenBank/DDBJ databases">
        <title>Comparative genomics of Cryptococcus and Kwoniella reveals pathogenesis evolution and contrasting modes of karyotype evolution via chromosome fusion or intercentromeric recombination.</title>
        <authorList>
            <person name="Coelho M.A."/>
            <person name="David-Palma M."/>
            <person name="Shea T."/>
            <person name="Bowers K."/>
            <person name="McGinley-Smith S."/>
            <person name="Mohammad A.W."/>
            <person name="Gnirke A."/>
            <person name="Yurkov A.M."/>
            <person name="Nowrousian M."/>
            <person name="Sun S."/>
            <person name="Cuomo C.A."/>
            <person name="Heitman J."/>
        </authorList>
    </citation>
    <scope>NUCLEOTIDE SEQUENCE [LARGE SCALE GENOMIC DNA]</scope>
    <source>
        <strain evidence="4 5">CBS 6074</strain>
    </source>
</reference>
<evidence type="ECO:0000256" key="1">
    <source>
        <dbReference type="ARBA" id="ARBA00038048"/>
    </source>
</evidence>
<keyword evidence="2" id="KW-1133">Transmembrane helix</keyword>
<dbReference type="Pfam" id="PF03435">
    <property type="entry name" value="Sacchrp_dh_NADP"/>
    <property type="match status" value="1"/>
</dbReference>
<dbReference type="PANTHER" id="PTHR12286:SF5">
    <property type="entry name" value="SACCHAROPINE DEHYDROGENASE-LIKE OXIDOREDUCTASE"/>
    <property type="match status" value="1"/>
</dbReference>
<dbReference type="InterPro" id="IPR051276">
    <property type="entry name" value="Saccharopine_DH-like_oxidrdct"/>
</dbReference>
<keyword evidence="5" id="KW-1185">Reference proteome</keyword>
<dbReference type="AlphaFoldDB" id="A0AAX4K3H0"/>